<protein>
    <submittedName>
        <fullName evidence="2">Uncharacterized protein</fullName>
    </submittedName>
</protein>
<gene>
    <name evidence="2" type="ORF">HMPREF9696_02999</name>
</gene>
<name>K8NZH6_9BRAD</name>
<feature type="transmembrane region" description="Helical" evidence="1">
    <location>
        <begin position="56"/>
        <end position="74"/>
    </location>
</feature>
<feature type="transmembrane region" description="Helical" evidence="1">
    <location>
        <begin position="30"/>
        <end position="49"/>
    </location>
</feature>
<accession>K8NZH6</accession>
<keyword evidence="1" id="KW-0812">Transmembrane</keyword>
<keyword evidence="3" id="KW-1185">Reference proteome</keyword>
<dbReference type="Proteomes" id="UP000001095">
    <property type="component" value="Unassembled WGS sequence"/>
</dbReference>
<keyword evidence="1" id="KW-1133">Transmembrane helix</keyword>
<dbReference type="AlphaFoldDB" id="K8NZH6"/>
<keyword evidence="1" id="KW-0472">Membrane</keyword>
<dbReference type="EMBL" id="AGWY01000012">
    <property type="protein sequence ID" value="EKS33879.1"/>
    <property type="molecule type" value="Genomic_DNA"/>
</dbReference>
<organism evidence="2 3">
    <name type="scientific">Afipia clevelandensis ATCC 49720</name>
    <dbReference type="NCBI Taxonomy" id="883079"/>
    <lineage>
        <taxon>Bacteria</taxon>
        <taxon>Pseudomonadati</taxon>
        <taxon>Pseudomonadota</taxon>
        <taxon>Alphaproteobacteria</taxon>
        <taxon>Hyphomicrobiales</taxon>
        <taxon>Nitrobacteraceae</taxon>
        <taxon>Afipia</taxon>
    </lineage>
</organism>
<dbReference type="HOGENOM" id="CLU_2421117_0_0_5"/>
<dbReference type="PATRIC" id="fig|883079.3.peg.3064"/>
<reference evidence="2 3" key="1">
    <citation type="submission" date="2012-04" db="EMBL/GenBank/DDBJ databases">
        <title>The Genome Sequence of Afipia clevelandensis ATCC 49720.</title>
        <authorList>
            <consortium name="The Broad Institute Genome Sequencing Platform"/>
            <person name="Earl A."/>
            <person name="Ward D."/>
            <person name="Feldgarden M."/>
            <person name="Gevers D."/>
            <person name="Huys G."/>
            <person name="Walker B."/>
            <person name="Young S.K."/>
            <person name="Zeng Q."/>
            <person name="Gargeya S."/>
            <person name="Fitzgerald M."/>
            <person name="Haas B."/>
            <person name="Abouelleil A."/>
            <person name="Alvarado L."/>
            <person name="Arachchi H.M."/>
            <person name="Berlin A."/>
            <person name="Chapman S.B."/>
            <person name="Goldberg J."/>
            <person name="Griggs A."/>
            <person name="Gujja S."/>
            <person name="Hansen M."/>
            <person name="Howarth C."/>
            <person name="Imamovic A."/>
            <person name="Larimer J."/>
            <person name="McCowen C."/>
            <person name="Montmayeur A."/>
            <person name="Murphy C."/>
            <person name="Neiman D."/>
            <person name="Pearson M."/>
            <person name="Priest M."/>
            <person name="Roberts A."/>
            <person name="Saif S."/>
            <person name="Shea T."/>
            <person name="Sisk P."/>
            <person name="Sykes S."/>
            <person name="Wortman J."/>
            <person name="Nusbaum C."/>
            <person name="Birren B."/>
        </authorList>
    </citation>
    <scope>NUCLEOTIDE SEQUENCE [LARGE SCALE GENOMIC DNA]</scope>
    <source>
        <strain evidence="2 3">ATCC 49720</strain>
    </source>
</reference>
<evidence type="ECO:0000313" key="2">
    <source>
        <dbReference type="EMBL" id="EKS33879.1"/>
    </source>
</evidence>
<comment type="caution">
    <text evidence="2">The sequence shown here is derived from an EMBL/GenBank/DDBJ whole genome shotgun (WGS) entry which is preliminary data.</text>
</comment>
<evidence type="ECO:0000256" key="1">
    <source>
        <dbReference type="SAM" id="Phobius"/>
    </source>
</evidence>
<evidence type="ECO:0000313" key="3">
    <source>
        <dbReference type="Proteomes" id="UP000001095"/>
    </source>
</evidence>
<sequence>MRNWPAIALLAATGILHVYQFWLTPPSLPMVTTVLFGFVYLGIGIALIFAGRKALWTARIVPAVGAVLALGSVAQGQQKLLPWVLPFVMVDLVVLWLVWRKRPVQT</sequence>
<proteinExistence type="predicted"/>
<feature type="transmembrane region" description="Helical" evidence="1">
    <location>
        <begin position="80"/>
        <end position="99"/>
    </location>
</feature>
<dbReference type="RefSeq" id="WP_002713869.1">
    <property type="nucleotide sequence ID" value="NZ_KB375281.1"/>
</dbReference>